<gene>
    <name evidence="2" type="ORF">EJ06DRAFT_479360</name>
</gene>
<protein>
    <submittedName>
        <fullName evidence="2">Uncharacterized protein</fullName>
    </submittedName>
</protein>
<feature type="compositionally biased region" description="Basic residues" evidence="1">
    <location>
        <begin position="69"/>
        <end position="79"/>
    </location>
</feature>
<dbReference type="InterPro" id="IPR025040">
    <property type="entry name" value="DUF3984"/>
</dbReference>
<evidence type="ECO:0000256" key="1">
    <source>
        <dbReference type="SAM" id="MobiDB-lite"/>
    </source>
</evidence>
<reference evidence="2" key="1">
    <citation type="journal article" date="2020" name="Stud. Mycol.">
        <title>101 Dothideomycetes genomes: a test case for predicting lifestyles and emergence of pathogens.</title>
        <authorList>
            <person name="Haridas S."/>
            <person name="Albert R."/>
            <person name="Binder M."/>
            <person name="Bloem J."/>
            <person name="Labutti K."/>
            <person name="Salamov A."/>
            <person name="Andreopoulos B."/>
            <person name="Baker S."/>
            <person name="Barry K."/>
            <person name="Bills G."/>
            <person name="Bluhm B."/>
            <person name="Cannon C."/>
            <person name="Castanera R."/>
            <person name="Culley D."/>
            <person name="Daum C."/>
            <person name="Ezra D."/>
            <person name="Gonzalez J."/>
            <person name="Henrissat B."/>
            <person name="Kuo A."/>
            <person name="Liang C."/>
            <person name="Lipzen A."/>
            <person name="Lutzoni F."/>
            <person name="Magnuson J."/>
            <person name="Mondo S."/>
            <person name="Nolan M."/>
            <person name="Ohm R."/>
            <person name="Pangilinan J."/>
            <person name="Park H.-J."/>
            <person name="Ramirez L."/>
            <person name="Alfaro M."/>
            <person name="Sun H."/>
            <person name="Tritt A."/>
            <person name="Yoshinaga Y."/>
            <person name="Zwiers L.-H."/>
            <person name="Turgeon B."/>
            <person name="Goodwin S."/>
            <person name="Spatafora J."/>
            <person name="Crous P."/>
            <person name="Grigoriev I."/>
        </authorList>
    </citation>
    <scope>NUCLEOTIDE SEQUENCE</scope>
    <source>
        <strain evidence="2">CBS 262.69</strain>
    </source>
</reference>
<dbReference type="Pfam" id="PF13136">
    <property type="entry name" value="DUF3984"/>
    <property type="match status" value="3"/>
</dbReference>
<feature type="region of interest" description="Disordered" evidence="1">
    <location>
        <begin position="236"/>
        <end position="294"/>
    </location>
</feature>
<organism evidence="2 3">
    <name type="scientific">Trichodelitschia bisporula</name>
    <dbReference type="NCBI Taxonomy" id="703511"/>
    <lineage>
        <taxon>Eukaryota</taxon>
        <taxon>Fungi</taxon>
        <taxon>Dikarya</taxon>
        <taxon>Ascomycota</taxon>
        <taxon>Pezizomycotina</taxon>
        <taxon>Dothideomycetes</taxon>
        <taxon>Dothideomycetes incertae sedis</taxon>
        <taxon>Phaeotrichales</taxon>
        <taxon>Phaeotrichaceae</taxon>
        <taxon>Trichodelitschia</taxon>
    </lineage>
</organism>
<sequence>MEVAPRPFERVSSSRRSFPNLTHLSLAPLSSRFPIDDEGYEPDPQPAIPSTYIQGKSAPATPSILSRSPTRRRRHKKHIAYALDSYFPPAESPSHTKHASSSAARKDDDWIHRAGLVIAYETRSSKGQSWLVTRNSSTSLADETEPGFVDPYAQQKKRALGMPVEPLSAVDDDGLTTPRLDRNLSRGGSRPDFVDKEEEESSAGEDEVAQLTRQTGFGLGGLVDRLVGWSLFDLEEREDTTDDEADEETDAEVAKRRDERAKQRKEALEQASRNAAVHLENQQAPRPADDEGGWNDAAWLMSVASKVLW</sequence>
<evidence type="ECO:0000313" key="2">
    <source>
        <dbReference type="EMBL" id="KAF2399064.1"/>
    </source>
</evidence>
<dbReference type="AlphaFoldDB" id="A0A6G1HT18"/>
<keyword evidence="3" id="KW-1185">Reference proteome</keyword>
<evidence type="ECO:0000313" key="3">
    <source>
        <dbReference type="Proteomes" id="UP000799640"/>
    </source>
</evidence>
<dbReference type="Proteomes" id="UP000799640">
    <property type="component" value="Unassembled WGS sequence"/>
</dbReference>
<dbReference type="OrthoDB" id="5339776at2759"/>
<dbReference type="EMBL" id="ML996698">
    <property type="protein sequence ID" value="KAF2399064.1"/>
    <property type="molecule type" value="Genomic_DNA"/>
</dbReference>
<feature type="compositionally biased region" description="Basic and acidic residues" evidence="1">
    <location>
        <begin position="252"/>
        <end position="268"/>
    </location>
</feature>
<feature type="compositionally biased region" description="Acidic residues" evidence="1">
    <location>
        <begin position="195"/>
        <end position="208"/>
    </location>
</feature>
<proteinExistence type="predicted"/>
<feature type="region of interest" description="Disordered" evidence="1">
    <location>
        <begin position="166"/>
        <end position="208"/>
    </location>
</feature>
<accession>A0A6G1HT18</accession>
<name>A0A6G1HT18_9PEZI</name>
<feature type="compositionally biased region" description="Acidic residues" evidence="1">
    <location>
        <begin position="236"/>
        <end position="251"/>
    </location>
</feature>
<feature type="region of interest" description="Disordered" evidence="1">
    <location>
        <begin position="34"/>
        <end position="106"/>
    </location>
</feature>